<protein>
    <submittedName>
        <fullName evidence="2">Uncharacterized protein</fullName>
    </submittedName>
</protein>
<feature type="region of interest" description="Disordered" evidence="1">
    <location>
        <begin position="310"/>
        <end position="339"/>
    </location>
</feature>
<evidence type="ECO:0000313" key="2">
    <source>
        <dbReference type="EMBL" id="KAF5767670.1"/>
    </source>
</evidence>
<dbReference type="PANTHER" id="PTHR31099">
    <property type="entry name" value="OS06G0165300 PROTEIN"/>
    <property type="match status" value="1"/>
</dbReference>
<dbReference type="AlphaFoldDB" id="A0A9K3E617"/>
<dbReference type="Proteomes" id="UP000215914">
    <property type="component" value="Unassembled WGS sequence"/>
</dbReference>
<reference evidence="2" key="2">
    <citation type="submission" date="2020-06" db="EMBL/GenBank/DDBJ databases">
        <title>Helianthus annuus Genome sequencing and assembly Release 2.</title>
        <authorList>
            <person name="Gouzy J."/>
            <person name="Langlade N."/>
            <person name="Munos S."/>
        </authorList>
    </citation>
    <scope>NUCLEOTIDE SEQUENCE</scope>
    <source>
        <tissue evidence="2">Leaves</tissue>
    </source>
</reference>
<evidence type="ECO:0000313" key="3">
    <source>
        <dbReference type="Proteomes" id="UP000215914"/>
    </source>
</evidence>
<dbReference type="EMBL" id="MNCJ02000329">
    <property type="protein sequence ID" value="KAF5767670.1"/>
    <property type="molecule type" value="Genomic_DNA"/>
</dbReference>
<proteinExistence type="predicted"/>
<evidence type="ECO:0000256" key="1">
    <source>
        <dbReference type="SAM" id="MobiDB-lite"/>
    </source>
</evidence>
<name>A0A9K3E617_HELAN</name>
<reference evidence="2" key="1">
    <citation type="journal article" date="2017" name="Nature">
        <title>The sunflower genome provides insights into oil metabolism, flowering and Asterid evolution.</title>
        <authorList>
            <person name="Badouin H."/>
            <person name="Gouzy J."/>
            <person name="Grassa C.J."/>
            <person name="Murat F."/>
            <person name="Staton S.E."/>
            <person name="Cottret L."/>
            <person name="Lelandais-Briere C."/>
            <person name="Owens G.L."/>
            <person name="Carrere S."/>
            <person name="Mayjonade B."/>
            <person name="Legrand L."/>
            <person name="Gill N."/>
            <person name="Kane N.C."/>
            <person name="Bowers J.E."/>
            <person name="Hubner S."/>
            <person name="Bellec A."/>
            <person name="Berard A."/>
            <person name="Berges H."/>
            <person name="Blanchet N."/>
            <person name="Boniface M.C."/>
            <person name="Brunel D."/>
            <person name="Catrice O."/>
            <person name="Chaidir N."/>
            <person name="Claudel C."/>
            <person name="Donnadieu C."/>
            <person name="Faraut T."/>
            <person name="Fievet G."/>
            <person name="Helmstetter N."/>
            <person name="King M."/>
            <person name="Knapp S.J."/>
            <person name="Lai Z."/>
            <person name="Le Paslier M.C."/>
            <person name="Lippi Y."/>
            <person name="Lorenzon L."/>
            <person name="Mandel J.R."/>
            <person name="Marage G."/>
            <person name="Marchand G."/>
            <person name="Marquand E."/>
            <person name="Bret-Mestries E."/>
            <person name="Morien E."/>
            <person name="Nambeesan S."/>
            <person name="Nguyen T."/>
            <person name="Pegot-Espagnet P."/>
            <person name="Pouilly N."/>
            <person name="Raftis F."/>
            <person name="Sallet E."/>
            <person name="Schiex T."/>
            <person name="Thomas J."/>
            <person name="Vandecasteele C."/>
            <person name="Vares D."/>
            <person name="Vear F."/>
            <person name="Vautrin S."/>
            <person name="Crespi M."/>
            <person name="Mangin B."/>
            <person name="Burke J.M."/>
            <person name="Salse J."/>
            <person name="Munos S."/>
            <person name="Vincourt P."/>
            <person name="Rieseberg L.H."/>
            <person name="Langlade N.B."/>
        </authorList>
    </citation>
    <scope>NUCLEOTIDE SEQUENCE</scope>
    <source>
        <tissue evidence="2">Leaves</tissue>
    </source>
</reference>
<keyword evidence="3" id="KW-1185">Reference proteome</keyword>
<accession>A0A9K3E617</accession>
<sequence length="462" mass="52069">MSSALTSIKWSKEIFNDLVKSFKFTVSWGVIYPQEGQTAAQALAGYITLFWDYFAEGNFRLPATKFVLEVLSYYRHDKPVYVEDDKIAALYVVAHKRENEKMSTVQKGADEETWYHHIVKNFALPKDADLNAQPSTDVGELMNLGVGPKSKKKKRGPVASTVSKKVDTSKVDILKEEKKKGTHLVSEPWCDYVVVSDTLEGLAPVAVKKPKPEPRDTAFITRKKIGKKGNLDASGECLLKFPPLSYYKITLLISFVEKPIPPVHQESSSAFNDDLPPSPPRVSINEKLEGIKTVEVEVKKTVEVEPEKTAEVEATDAGVTKPKSPEVVAQGPEKKNSSIEEEVPVITIPSTSVPASELPKDDVQENPVHVEQGFVIQDEEENSAIHLDETPGDYYYRTYSEKRASDIHAPVWKLKQGDTFLGWQVCHDWLQGIFSRAEIKFQEEQSHERKKKLPKKRRRLMC</sequence>
<comment type="caution">
    <text evidence="2">The sequence shown here is derived from an EMBL/GenBank/DDBJ whole genome shotgun (WGS) entry which is preliminary data.</text>
</comment>
<dbReference type="Gramene" id="mRNA:HanXRQr2_Chr14g0627101">
    <property type="protein sequence ID" value="mRNA:HanXRQr2_Chr14g0627101"/>
    <property type="gene ID" value="HanXRQr2_Chr14g0627101"/>
</dbReference>
<dbReference type="PANTHER" id="PTHR31099:SF49">
    <property type="entry name" value="MYOSIN HEAVY CHAIN-LIKE PROTEIN"/>
    <property type="match status" value="1"/>
</dbReference>
<gene>
    <name evidence="2" type="ORF">HanXRQr2_Chr14g0627101</name>
</gene>
<feature type="region of interest" description="Disordered" evidence="1">
    <location>
        <begin position="139"/>
        <end position="163"/>
    </location>
</feature>
<organism evidence="2 3">
    <name type="scientific">Helianthus annuus</name>
    <name type="common">Common sunflower</name>
    <dbReference type="NCBI Taxonomy" id="4232"/>
    <lineage>
        <taxon>Eukaryota</taxon>
        <taxon>Viridiplantae</taxon>
        <taxon>Streptophyta</taxon>
        <taxon>Embryophyta</taxon>
        <taxon>Tracheophyta</taxon>
        <taxon>Spermatophyta</taxon>
        <taxon>Magnoliopsida</taxon>
        <taxon>eudicotyledons</taxon>
        <taxon>Gunneridae</taxon>
        <taxon>Pentapetalae</taxon>
        <taxon>asterids</taxon>
        <taxon>campanulids</taxon>
        <taxon>Asterales</taxon>
        <taxon>Asteraceae</taxon>
        <taxon>Asteroideae</taxon>
        <taxon>Heliantheae alliance</taxon>
        <taxon>Heliantheae</taxon>
        <taxon>Helianthus</taxon>
    </lineage>
</organism>